<evidence type="ECO:0000313" key="10">
    <source>
        <dbReference type="EMBL" id="PPD58145.1"/>
    </source>
</evidence>
<feature type="domain" description="Cation efflux protein cytoplasmic" evidence="9">
    <location>
        <begin position="211"/>
        <end position="285"/>
    </location>
</feature>
<dbReference type="Proteomes" id="UP000235653">
    <property type="component" value="Unassembled WGS sequence"/>
</dbReference>
<sequence length="319" mass="34173">MHQHDHSHHAVGSRLILGIGLSSIILIAEVIGGLISNSLALLSDAGHVLADIVALSLSAYALRQAQRPPSHRMTFGYHRIGVIVAIVNALAIFAIAGIIFYEAVRRLQSPPDVDSSVMLVVAVLGLVANLIVAFWLREARKDSLNVKSAFWHVLGDALASVGVILGAIVIKVTGLAEADAVISIVIGLIIAVSAWGILSEGVSVLLESTPAHIDLNELAGSIRDLPGVKEVHDLHVWSLTPNLHALSSHIVIEDRLTSETALVRAEVEKLLADRYEINHTTLQLECQSCCPGGQLCTLEPGSCPLTPHDEAEYHHDEKK</sequence>
<dbReference type="InterPro" id="IPR050681">
    <property type="entry name" value="CDF/SLC30A"/>
</dbReference>
<evidence type="ECO:0000256" key="2">
    <source>
        <dbReference type="ARBA" id="ARBA00008873"/>
    </source>
</evidence>
<keyword evidence="3" id="KW-0813">Transport</keyword>
<dbReference type="Pfam" id="PF01545">
    <property type="entry name" value="Cation_efflux"/>
    <property type="match status" value="1"/>
</dbReference>
<reference evidence="10 11" key="1">
    <citation type="journal article" date="2017" name="ISME J.">
        <title>Grape pomace compost harbors organohalide-respiring Dehalogenimonas species with novel reductive dehalogenase genes.</title>
        <authorList>
            <person name="Yang Y."/>
            <person name="Higgins S.A."/>
            <person name="Yan J."/>
            <person name="Simsir B."/>
            <person name="Chourey K."/>
            <person name="Iyer R."/>
            <person name="Hettich R.L."/>
            <person name="Baldwin B."/>
            <person name="Ogles D.M."/>
            <person name="Loffler F.E."/>
        </authorList>
    </citation>
    <scope>NUCLEOTIDE SEQUENCE [LARGE SCALE GENOMIC DNA]</scope>
    <source>
        <strain evidence="10 11">GP</strain>
    </source>
</reference>
<dbReference type="PANTHER" id="PTHR11562:SF17">
    <property type="entry name" value="RE54080P-RELATED"/>
    <property type="match status" value="1"/>
</dbReference>
<evidence type="ECO:0000259" key="8">
    <source>
        <dbReference type="Pfam" id="PF01545"/>
    </source>
</evidence>
<dbReference type="InterPro" id="IPR002524">
    <property type="entry name" value="Cation_efflux"/>
</dbReference>
<evidence type="ECO:0000259" key="9">
    <source>
        <dbReference type="Pfam" id="PF16916"/>
    </source>
</evidence>
<dbReference type="Gene3D" id="1.20.1510.10">
    <property type="entry name" value="Cation efflux protein transmembrane domain"/>
    <property type="match status" value="1"/>
</dbReference>
<gene>
    <name evidence="10" type="ORF">JP09_004955</name>
</gene>
<dbReference type="RefSeq" id="WP_102331154.1">
    <property type="nucleotide sequence ID" value="NZ_CP058566.2"/>
</dbReference>
<keyword evidence="7" id="KW-0472">Membrane</keyword>
<comment type="subcellular location">
    <subcellularLocation>
        <location evidence="1">Membrane</location>
        <topology evidence="1">Multi-pass membrane protein</topology>
    </subcellularLocation>
</comment>
<comment type="caution">
    <text evidence="10">The sequence shown here is derived from an EMBL/GenBank/DDBJ whole genome shotgun (WGS) entry which is preliminary data.</text>
</comment>
<dbReference type="OrthoDB" id="9809646at2"/>
<keyword evidence="5" id="KW-1133">Transmembrane helix</keyword>
<dbReference type="NCBIfam" id="TIGR01297">
    <property type="entry name" value="CDF"/>
    <property type="match status" value="1"/>
</dbReference>
<evidence type="ECO:0000256" key="4">
    <source>
        <dbReference type="ARBA" id="ARBA00022692"/>
    </source>
</evidence>
<name>A0A2P5P786_9CHLR</name>
<accession>A0A2P5P786</accession>
<evidence type="ECO:0000256" key="7">
    <source>
        <dbReference type="ARBA" id="ARBA00023136"/>
    </source>
</evidence>
<dbReference type="InterPro" id="IPR036837">
    <property type="entry name" value="Cation_efflux_CTD_sf"/>
</dbReference>
<dbReference type="InterPro" id="IPR027470">
    <property type="entry name" value="Cation_efflux_CTD"/>
</dbReference>
<proteinExistence type="inferred from homology"/>
<organism evidence="10 11">
    <name type="scientific">Dehalogenimonas etheniformans</name>
    <dbReference type="NCBI Taxonomy" id="1536648"/>
    <lineage>
        <taxon>Bacteria</taxon>
        <taxon>Bacillati</taxon>
        <taxon>Chloroflexota</taxon>
        <taxon>Dehalococcoidia</taxon>
        <taxon>Dehalococcoidales</taxon>
        <taxon>Dehalococcoidaceae</taxon>
        <taxon>Dehalogenimonas</taxon>
    </lineage>
</organism>
<dbReference type="AlphaFoldDB" id="A0A2P5P786"/>
<dbReference type="InterPro" id="IPR027469">
    <property type="entry name" value="Cation_efflux_TMD_sf"/>
</dbReference>
<evidence type="ECO:0000256" key="6">
    <source>
        <dbReference type="ARBA" id="ARBA00023065"/>
    </source>
</evidence>
<keyword evidence="4" id="KW-0812">Transmembrane</keyword>
<dbReference type="SUPFAM" id="SSF160240">
    <property type="entry name" value="Cation efflux protein cytoplasmic domain-like"/>
    <property type="match status" value="1"/>
</dbReference>
<evidence type="ECO:0000256" key="3">
    <source>
        <dbReference type="ARBA" id="ARBA00022448"/>
    </source>
</evidence>
<evidence type="ECO:0000313" key="11">
    <source>
        <dbReference type="Proteomes" id="UP000235653"/>
    </source>
</evidence>
<dbReference type="SUPFAM" id="SSF161111">
    <property type="entry name" value="Cation efflux protein transmembrane domain-like"/>
    <property type="match status" value="1"/>
</dbReference>
<evidence type="ECO:0000256" key="5">
    <source>
        <dbReference type="ARBA" id="ARBA00022989"/>
    </source>
</evidence>
<keyword evidence="11" id="KW-1185">Reference proteome</keyword>
<feature type="domain" description="Cation efflux protein transmembrane" evidence="8">
    <location>
        <begin position="15"/>
        <end position="206"/>
    </location>
</feature>
<protein>
    <submittedName>
        <fullName evidence="10">Cation transporter</fullName>
    </submittedName>
</protein>
<keyword evidence="6" id="KW-0406">Ion transport</keyword>
<dbReference type="InterPro" id="IPR058533">
    <property type="entry name" value="Cation_efflux_TM"/>
</dbReference>
<dbReference type="GO" id="GO:0005886">
    <property type="term" value="C:plasma membrane"/>
    <property type="evidence" value="ECO:0007669"/>
    <property type="project" value="TreeGrafter"/>
</dbReference>
<dbReference type="PANTHER" id="PTHR11562">
    <property type="entry name" value="CATION EFFLUX PROTEIN/ ZINC TRANSPORTER"/>
    <property type="match status" value="1"/>
</dbReference>
<comment type="similarity">
    <text evidence="2">Belongs to the cation diffusion facilitator (CDF) transporter (TC 2.A.4) family. SLC30A subfamily.</text>
</comment>
<dbReference type="EMBL" id="JQAN02000009">
    <property type="protein sequence ID" value="PPD58145.1"/>
    <property type="molecule type" value="Genomic_DNA"/>
</dbReference>
<dbReference type="Pfam" id="PF16916">
    <property type="entry name" value="ZT_dimer"/>
    <property type="match status" value="1"/>
</dbReference>
<dbReference type="GO" id="GO:0005385">
    <property type="term" value="F:zinc ion transmembrane transporter activity"/>
    <property type="evidence" value="ECO:0007669"/>
    <property type="project" value="TreeGrafter"/>
</dbReference>
<evidence type="ECO:0000256" key="1">
    <source>
        <dbReference type="ARBA" id="ARBA00004141"/>
    </source>
</evidence>